<organism evidence="1 2">
    <name type="scientific">Pectobacterium odoriferum</name>
    <dbReference type="NCBI Taxonomy" id="78398"/>
    <lineage>
        <taxon>Bacteria</taxon>
        <taxon>Pseudomonadati</taxon>
        <taxon>Pseudomonadota</taxon>
        <taxon>Gammaproteobacteria</taxon>
        <taxon>Enterobacterales</taxon>
        <taxon>Pectobacteriaceae</taxon>
        <taxon>Pectobacterium</taxon>
    </lineage>
</organism>
<evidence type="ECO:0008006" key="3">
    <source>
        <dbReference type="Google" id="ProtNLM"/>
    </source>
</evidence>
<accession>A0ABR4VTX6</accession>
<evidence type="ECO:0000313" key="2">
    <source>
        <dbReference type="Proteomes" id="UP000029447"/>
    </source>
</evidence>
<dbReference type="RefSeq" id="WP_044203263.1">
    <property type="nucleotide sequence ID" value="NZ_JBEHES010000070.1"/>
</dbReference>
<keyword evidence="2" id="KW-1185">Reference proteome</keyword>
<reference evidence="1 2" key="1">
    <citation type="submission" date="2014-08" db="EMBL/GenBank/DDBJ databases">
        <title>Genome sequences of NCPPB Pectobacterium isolates.</title>
        <authorList>
            <person name="Glover R.H."/>
            <person name="Sapp M."/>
            <person name="Elphinstone J."/>
        </authorList>
    </citation>
    <scope>NUCLEOTIDE SEQUENCE [LARGE SCALE GENOMIC DNA]</scope>
    <source>
        <strain evidence="1 2">NCPPB3841</strain>
    </source>
</reference>
<name>A0ABR4VTX6_9GAMM</name>
<dbReference type="InterPro" id="IPR029033">
    <property type="entry name" value="His_PPase_superfam"/>
</dbReference>
<gene>
    <name evidence="1" type="ORF">KU75_02950</name>
</gene>
<dbReference type="EMBL" id="JQOF01000002">
    <property type="protein sequence ID" value="KGA42827.1"/>
    <property type="molecule type" value="Genomic_DNA"/>
</dbReference>
<dbReference type="Proteomes" id="UP000029447">
    <property type="component" value="Unassembled WGS sequence"/>
</dbReference>
<sequence length="183" mass="21360">MRIILIRHGKPDVDIKKKLFSNEMALWIEDYDKSKVSENPPPYLFTNSNIGKNFFISSSLPRTLTSLEMMGINPDMIDPIFREAQLPSFNRSLLRLSPMTYVFIFRMLWFIGFYKNVESYSSAKFRSKLAAKKLINFSQKESSVSLMGHGIMNRMIGCQLEREGFKKTQTLGKNYWKLTVYDK</sequence>
<dbReference type="SUPFAM" id="SSF53254">
    <property type="entry name" value="Phosphoglycerate mutase-like"/>
    <property type="match status" value="1"/>
</dbReference>
<protein>
    <recommendedName>
        <fullName evidence="3">Histidine phosphatase family protein</fullName>
    </recommendedName>
</protein>
<evidence type="ECO:0000313" key="1">
    <source>
        <dbReference type="EMBL" id="KGA42827.1"/>
    </source>
</evidence>
<comment type="caution">
    <text evidence="1">The sequence shown here is derived from an EMBL/GenBank/DDBJ whole genome shotgun (WGS) entry which is preliminary data.</text>
</comment>
<proteinExistence type="predicted"/>